<gene>
    <name evidence="21" type="ORF">A6R68_13062</name>
</gene>
<evidence type="ECO:0000256" key="17">
    <source>
        <dbReference type="SAM" id="MobiDB-lite"/>
    </source>
</evidence>
<evidence type="ECO:0000256" key="3">
    <source>
        <dbReference type="ARBA" id="ARBA00008665"/>
    </source>
</evidence>
<dbReference type="GO" id="GO:0061702">
    <property type="term" value="C:canonical inflammasome complex"/>
    <property type="evidence" value="ECO:0007669"/>
    <property type="project" value="TreeGrafter"/>
</dbReference>
<evidence type="ECO:0000259" key="20">
    <source>
        <dbReference type="PROSITE" id="PS51830"/>
    </source>
</evidence>
<dbReference type="OrthoDB" id="428577at2759"/>
<dbReference type="Pfam" id="PF00619">
    <property type="entry name" value="CARD"/>
    <property type="match status" value="1"/>
</dbReference>
<evidence type="ECO:0000256" key="7">
    <source>
        <dbReference type="ARBA" id="ARBA00022737"/>
    </source>
</evidence>
<dbReference type="InterPro" id="IPR025307">
    <property type="entry name" value="FIIND_dom"/>
</dbReference>
<dbReference type="GO" id="GO:0005524">
    <property type="term" value="F:ATP binding"/>
    <property type="evidence" value="ECO:0007669"/>
    <property type="project" value="UniProtKB-KW"/>
</dbReference>
<dbReference type="PROSITE" id="PS50837">
    <property type="entry name" value="NACHT"/>
    <property type="match status" value="1"/>
</dbReference>
<keyword evidence="12" id="KW-0395">Inflammatory response</keyword>
<evidence type="ECO:0000256" key="5">
    <source>
        <dbReference type="ARBA" id="ARBA00022588"/>
    </source>
</evidence>
<dbReference type="PROSITE" id="PS50209">
    <property type="entry name" value="CARD"/>
    <property type="match status" value="1"/>
</dbReference>
<comment type="subcellular location">
    <subcellularLocation>
        <location evidence="2">Cytoplasm</location>
        <location evidence="2">Cytosol</location>
    </subcellularLocation>
    <subcellularLocation>
        <location evidence="1">Nucleus</location>
    </subcellularLocation>
</comment>
<dbReference type="PANTHER" id="PTHR46985">
    <property type="entry name" value="NACHT, LRR AND PYD DOMAINS-CONTAINING PROTEIN 1"/>
    <property type="match status" value="1"/>
</dbReference>
<dbReference type="Pfam" id="PF05729">
    <property type="entry name" value="NACHT"/>
    <property type="match status" value="1"/>
</dbReference>
<evidence type="ECO:0000256" key="16">
    <source>
        <dbReference type="ARBA" id="ARBA00029394"/>
    </source>
</evidence>
<dbReference type="Pfam" id="PF17776">
    <property type="entry name" value="NLRC4_HD2"/>
    <property type="match status" value="1"/>
</dbReference>
<evidence type="ECO:0000256" key="10">
    <source>
        <dbReference type="ARBA" id="ARBA00022840"/>
    </source>
</evidence>
<dbReference type="SMART" id="SM00368">
    <property type="entry name" value="LRR_RI"/>
    <property type="match status" value="3"/>
</dbReference>
<keyword evidence="5" id="KW-0399">Innate immunity</keyword>
<dbReference type="GO" id="GO:0042981">
    <property type="term" value="P:regulation of apoptotic process"/>
    <property type="evidence" value="ECO:0007669"/>
    <property type="project" value="InterPro"/>
</dbReference>
<dbReference type="InterPro" id="IPR001315">
    <property type="entry name" value="CARD"/>
</dbReference>
<dbReference type="Pfam" id="PF23679">
    <property type="entry name" value="UPA-FIIND"/>
    <property type="match status" value="1"/>
</dbReference>
<dbReference type="InterPro" id="IPR033516">
    <property type="entry name" value="CARD8/ASC/NALP1_CARD"/>
</dbReference>
<feature type="region of interest" description="Disordered" evidence="17">
    <location>
        <begin position="1269"/>
        <end position="1369"/>
    </location>
</feature>
<proteinExistence type="inferred from homology"/>
<organism evidence="21 22">
    <name type="scientific">Neotoma lepida</name>
    <name type="common">Desert woodrat</name>
    <dbReference type="NCBI Taxonomy" id="56216"/>
    <lineage>
        <taxon>Eukaryota</taxon>
        <taxon>Metazoa</taxon>
        <taxon>Chordata</taxon>
        <taxon>Craniata</taxon>
        <taxon>Vertebrata</taxon>
        <taxon>Euteleostomi</taxon>
        <taxon>Mammalia</taxon>
        <taxon>Eutheria</taxon>
        <taxon>Euarchontoglires</taxon>
        <taxon>Glires</taxon>
        <taxon>Rodentia</taxon>
        <taxon>Myomorpha</taxon>
        <taxon>Muroidea</taxon>
        <taxon>Cricetidae</taxon>
        <taxon>Neotominae</taxon>
        <taxon>Neotoma</taxon>
    </lineage>
</organism>
<dbReference type="SUPFAM" id="SSF52047">
    <property type="entry name" value="RNI-like"/>
    <property type="match status" value="1"/>
</dbReference>
<dbReference type="FunFam" id="3.40.50.300:FF:000897">
    <property type="entry name" value="NLR family pyrin domain containing 1"/>
    <property type="match status" value="1"/>
</dbReference>
<accession>A0A1A6H1W8</accession>
<comment type="caution">
    <text evidence="21">The sequence shown here is derived from an EMBL/GenBank/DDBJ whole genome shotgun (WGS) entry which is preliminary data.</text>
</comment>
<dbReference type="CDD" id="cd08330">
    <property type="entry name" value="CARD_ASC_NALP1"/>
    <property type="match status" value="1"/>
</dbReference>
<name>A0A1A6H1W8_NEOLE</name>
<dbReference type="GO" id="GO:0045087">
    <property type="term" value="P:innate immune response"/>
    <property type="evidence" value="ECO:0007669"/>
    <property type="project" value="UniProtKB-KW"/>
</dbReference>
<evidence type="ECO:0000256" key="13">
    <source>
        <dbReference type="ARBA" id="ARBA00023242"/>
    </source>
</evidence>
<keyword evidence="6" id="KW-0433">Leucine-rich repeat</keyword>
<keyword evidence="9" id="KW-0378">Hydrolase</keyword>
<protein>
    <recommendedName>
        <fullName evidence="23">NACHT domain-containing protein</fullName>
    </recommendedName>
</protein>
<dbReference type="SUPFAM" id="SSF47986">
    <property type="entry name" value="DEATH domain"/>
    <property type="match status" value="1"/>
</dbReference>
<comment type="similarity">
    <text evidence="3">Belongs to the NLRP family.</text>
</comment>
<dbReference type="PANTHER" id="PTHR46985:SF3">
    <property type="entry name" value="NACHT, LRR AND PYD DOMAINS-CONTAINING PROTEIN 1"/>
    <property type="match status" value="1"/>
</dbReference>
<dbReference type="InterPro" id="IPR041075">
    <property type="entry name" value="NOD1/2_WH"/>
</dbReference>
<feature type="compositionally biased region" description="Basic and acidic residues" evidence="17">
    <location>
        <begin position="1328"/>
        <end position="1339"/>
    </location>
</feature>
<dbReference type="FunFam" id="1.10.533.10:FF:000013">
    <property type="entry name" value="Apoptosis-associated speck-like protein containing a CARD"/>
    <property type="match status" value="1"/>
</dbReference>
<dbReference type="Pfam" id="PF17779">
    <property type="entry name" value="WHD_NOD2"/>
    <property type="match status" value="1"/>
</dbReference>
<dbReference type="InterPro" id="IPR051249">
    <property type="entry name" value="NLRP_Inflammasome"/>
</dbReference>
<dbReference type="GO" id="GO:0016787">
    <property type="term" value="F:hydrolase activity"/>
    <property type="evidence" value="ECO:0007669"/>
    <property type="project" value="UniProtKB-KW"/>
</dbReference>
<evidence type="ECO:0000256" key="9">
    <source>
        <dbReference type="ARBA" id="ARBA00022801"/>
    </source>
</evidence>
<keyword evidence="8" id="KW-0547">Nucleotide-binding</keyword>
<keyword evidence="11" id="KW-0391">Immunity</keyword>
<evidence type="ECO:0000256" key="4">
    <source>
        <dbReference type="ARBA" id="ARBA00022490"/>
    </source>
</evidence>
<feature type="compositionally biased region" description="Basic and acidic residues" evidence="17">
    <location>
        <begin position="1296"/>
        <end position="1306"/>
    </location>
</feature>
<dbReference type="InterPro" id="IPR007111">
    <property type="entry name" value="NACHT_NTPase"/>
</dbReference>
<keyword evidence="22" id="KW-1185">Reference proteome</keyword>
<dbReference type="SUPFAM" id="SSF52540">
    <property type="entry name" value="P-loop containing nucleoside triphosphate hydrolases"/>
    <property type="match status" value="1"/>
</dbReference>
<evidence type="ECO:0000256" key="11">
    <source>
        <dbReference type="ARBA" id="ARBA00022859"/>
    </source>
</evidence>
<dbReference type="Gene3D" id="3.80.10.10">
    <property type="entry name" value="Ribonuclease Inhibitor"/>
    <property type="match status" value="1"/>
</dbReference>
<keyword evidence="7" id="KW-0677">Repeat</keyword>
<evidence type="ECO:0008006" key="23">
    <source>
        <dbReference type="Google" id="ProtNLM"/>
    </source>
</evidence>
<keyword evidence="13" id="KW-0539">Nucleus</keyword>
<dbReference type="InterPro" id="IPR041267">
    <property type="entry name" value="NLRP_HD2"/>
</dbReference>
<dbReference type="GO" id="GO:0005634">
    <property type="term" value="C:nucleus"/>
    <property type="evidence" value="ECO:0007669"/>
    <property type="project" value="UniProtKB-SubCell"/>
</dbReference>
<evidence type="ECO:0000256" key="6">
    <source>
        <dbReference type="ARBA" id="ARBA00022614"/>
    </source>
</evidence>
<feature type="non-terminal residue" evidence="21">
    <location>
        <position position="1369"/>
    </location>
</feature>
<dbReference type="GO" id="GO:0006954">
    <property type="term" value="P:inflammatory response"/>
    <property type="evidence" value="ECO:0007669"/>
    <property type="project" value="UniProtKB-KW"/>
</dbReference>
<dbReference type="EMBL" id="LZPO01055123">
    <property type="protein sequence ID" value="OBS72361.1"/>
    <property type="molecule type" value="Genomic_DNA"/>
</dbReference>
<dbReference type="Proteomes" id="UP000092124">
    <property type="component" value="Unassembled WGS sequence"/>
</dbReference>
<feature type="domain" description="CARD" evidence="18">
    <location>
        <begin position="1125"/>
        <end position="1214"/>
    </location>
</feature>
<comment type="subunit">
    <text evidence="15">Interacts with the C-terminal part of Nlrp1a (NACHT, LRR and PYD domains-containing protein 1a, C-terminus) in absence of pathogens and other damage-associated signals.</text>
</comment>
<evidence type="ECO:0000256" key="1">
    <source>
        <dbReference type="ARBA" id="ARBA00004123"/>
    </source>
</evidence>
<evidence type="ECO:0000259" key="19">
    <source>
        <dbReference type="PROSITE" id="PS50837"/>
    </source>
</evidence>
<dbReference type="Gene3D" id="1.10.533.10">
    <property type="entry name" value="Death Domain, Fas"/>
    <property type="match status" value="1"/>
</dbReference>
<evidence type="ECO:0000313" key="22">
    <source>
        <dbReference type="Proteomes" id="UP000092124"/>
    </source>
</evidence>
<reference evidence="21 22" key="1">
    <citation type="submission" date="2016-06" db="EMBL/GenBank/DDBJ databases">
        <title>The Draft Genome Sequence and Annotation of the Desert Woodrat Neotoma lepida.</title>
        <authorList>
            <person name="Campbell M."/>
            <person name="Oakeson K.F."/>
            <person name="Yandell M."/>
            <person name="Halpert J.R."/>
            <person name="Dearing D."/>
        </authorList>
    </citation>
    <scope>NUCLEOTIDE SEQUENCE [LARGE SCALE GENOMIC DNA]</scope>
    <source>
        <strain evidence="21">417</strain>
        <tissue evidence="21">Liver</tissue>
    </source>
</reference>
<dbReference type="Pfam" id="PF13553">
    <property type="entry name" value="FIIND"/>
    <property type="match status" value="1"/>
</dbReference>
<evidence type="ECO:0000256" key="8">
    <source>
        <dbReference type="ARBA" id="ARBA00022741"/>
    </source>
</evidence>
<dbReference type="Gene3D" id="3.40.50.300">
    <property type="entry name" value="P-loop containing nucleotide triphosphate hydrolases"/>
    <property type="match status" value="1"/>
</dbReference>
<dbReference type="PROSITE" id="PS51830">
    <property type="entry name" value="FIIND"/>
    <property type="match status" value="1"/>
</dbReference>
<evidence type="ECO:0000313" key="21">
    <source>
        <dbReference type="EMBL" id="OBS72361.1"/>
    </source>
</evidence>
<feature type="region of interest" description="Disordered" evidence="17">
    <location>
        <begin position="24"/>
        <end position="51"/>
    </location>
</feature>
<keyword evidence="4" id="KW-0963">Cytoplasm</keyword>
<dbReference type="STRING" id="56216.A0A1A6H1W8"/>
<comment type="function">
    <text evidence="14">Constitutes the active part of the Nlrp1a inflammasome. In absence of pathogens and other damage-associated signals, interacts with the N-terminal part of Nlrp1a (NACHT, LRR and PYD domains-containing protein 1a, N-terminus), preventing activation of the Nlrp1a inflammasome. In response to pathogen-associated signals, the N-terminal part of Nlrp1a is degraded by the proteasome, releasing this form, which polymerizes to form the Nlrp1a inflammasome complex: the Nlrp1a inflammasome complex then directly recruits pro-caspase-1 (proCASP1) and promotes caspase-1 (CASP1) activation, leading to gasdermin-D (GSDMD) cleavage and subsequent pyroptosis.</text>
</comment>
<evidence type="ECO:0000259" key="18">
    <source>
        <dbReference type="PROSITE" id="PS50209"/>
    </source>
</evidence>
<feature type="compositionally biased region" description="Polar residues" evidence="17">
    <location>
        <begin position="1270"/>
        <end position="1279"/>
    </location>
</feature>
<evidence type="ECO:0000256" key="12">
    <source>
        <dbReference type="ARBA" id="ARBA00023198"/>
    </source>
</evidence>
<feature type="compositionally biased region" description="Polar residues" evidence="17">
    <location>
        <begin position="1307"/>
        <end position="1327"/>
    </location>
</feature>
<evidence type="ECO:0000256" key="15">
    <source>
        <dbReference type="ARBA" id="ARBA00024369"/>
    </source>
</evidence>
<evidence type="ECO:0000256" key="2">
    <source>
        <dbReference type="ARBA" id="ARBA00004514"/>
    </source>
</evidence>
<evidence type="ECO:0000256" key="14">
    <source>
        <dbReference type="ARBA" id="ARBA00024315"/>
    </source>
</evidence>
<comment type="function">
    <text evidence="16">Constitutes the precursor of the Nlrp1a inflammasome, which mediates autoproteolytic processing within the FIIND domain to generate the N-terminal and C-terminal parts, which are associated non-covalently in absence of pathogens and other damage-associated signals.</text>
</comment>
<feature type="domain" description="FIIND" evidence="20">
    <location>
        <begin position="829"/>
        <end position="1134"/>
    </location>
</feature>
<sequence>MKQDQCALHSQASFKGSITMEEAQSLKVSGTEEAQQKDEEDLDPTHKRKQMDLELQKTKAQAEKDLMLRMVPKIHQNMEEDNELYFIETLKTDSLLQNFTQLLLLQKPCPRGWETLVRESWNQCVAEERGHLIEIQDLFHSSPDTQEEPQLVILEGAAGIGKSTLARQVRRAWEEGQLYRDRFQHVFYFSCRELAQCKQLSLAELIAKDQAVPTAPIRQILSHPEKLLFILDGIDEPTWVLEEQNPELCVHWSQPQPVHTLLGSFLGKSILPEASLLLTARTTNLQKFIPSLGQPRWVEVLGFSESGRKEYIYKYFAKKREALTVFTLLKSNPALSTLCLVPWVSWLVCTCLKQEIKKGRDLSLTSQTTTALCLKYLFLILPVHDLGTQLRGLCSLAAEGICRRKTLFSDRDIWEQGLSDDVIATFLKMGVLQKQPNLLSYSFSQVCLQEFFAAMSCVFSDKDRFGDTENYRIVETLIEVYGRQYLFEAPTIRFLFGLLSIQGVNEIQSIFSTHLTVPTLREMLDKARALSQHQHLYSLGLFHCCYEIQNVTFLIQVMHNLQEKMSCDPADMAHPVFQTSVKHLVVKTDVELMVVTFCIKLCHHVKRLQLDGDGQQRQTLMAPRIVTFLITSPPPISLSFRSRWIPITDTTWQILFSSLELAVSLEELDLSGNPVSCFALQCLCRTLRYPGCHLRTLWLVNCGLTSSSCEDLASVVRASSSLAELDLQLNDLGDHGVRQLCKGLRSPNCNLRILRLDQAPLSDQVMMELRALEAENPQLLISSTWKPRVIVSNKNPDGEEMGGSLISFKHQRLQSGHKHMKPLETEDDFWGPTGSVATEVVDKVRNLYRFCNHLSKFVSTTHIPSLSSLSQYCESRTSGLSFVVTRTVTIEIGFCAWSQYLDKTTFKHSHMVAGPLFDIKAEQGAVTAVYLPHFVALQEGQVDISWFHVAHFQEHGMVLEMPARVEQHYTILENPSFSPMGVLLRMIPAVGLLIPVTSIALIYYRLNLEEVTLHLYLIPNDCTIRKVTLRITKAIDDEEMKNQFVRINKPPPVDSLYIGSRYTVSGSKKLEIIPKELELCYRSPAESQLFWEIYIGHIVSEIKLQIRDKKHRNLVWEALLKPALDATASLHFVEQHRAELVARVTSVDPLLDKLHAVVLSEEEYEVVRAETTNQDKMRKLFSLSRSWSRACKDQVYQALKETHPHLIIDLLEKSGRRVQRKNIWADSLIPDFLEEPESLPLTKNALTEEPWPGTHTSVSLLEEQALLHHSGQTPISRAETTSRDKNPPASCLEQQQKGDVKQDQCELHSQASSEGSITMEVTQSKKASVTEEDQHKDQQVLDPTHNRRKQMDLELQQTKIQAEKDLMLR</sequence>
<dbReference type="InterPro" id="IPR011029">
    <property type="entry name" value="DEATH-like_dom_sf"/>
</dbReference>
<feature type="domain" description="NACHT" evidence="19">
    <location>
        <begin position="150"/>
        <end position="459"/>
    </location>
</feature>
<dbReference type="InterPro" id="IPR027417">
    <property type="entry name" value="P-loop_NTPase"/>
</dbReference>
<keyword evidence="10" id="KW-0067">ATP-binding</keyword>
<dbReference type="InterPro" id="IPR032675">
    <property type="entry name" value="LRR_dom_sf"/>
</dbReference>